<proteinExistence type="predicted"/>
<dbReference type="EMBL" id="CALBWS010000007">
    <property type="protein sequence ID" value="CAH2714472.1"/>
    <property type="molecule type" value="Genomic_DNA"/>
</dbReference>
<comment type="caution">
    <text evidence="1">The sequence shown here is derived from an EMBL/GenBank/DDBJ whole genome shotgun (WGS) entry which is preliminary data.</text>
</comment>
<evidence type="ECO:0000313" key="2">
    <source>
        <dbReference type="Proteomes" id="UP000838308"/>
    </source>
</evidence>
<sequence length="43" mass="4713">MEVLFIAEKGNNVIQAKFIKELLPGEIGDVKTKYGTYASALVI</sequence>
<evidence type="ECO:0000313" key="1">
    <source>
        <dbReference type="EMBL" id="CAH2714472.1"/>
    </source>
</evidence>
<gene>
    <name evidence="1" type="ORF">BACCIP111895_01635</name>
</gene>
<organism evidence="1 2">
    <name type="scientific">Neobacillus rhizosphaerae</name>
    <dbReference type="NCBI Taxonomy" id="2880965"/>
    <lineage>
        <taxon>Bacteria</taxon>
        <taxon>Bacillati</taxon>
        <taxon>Bacillota</taxon>
        <taxon>Bacilli</taxon>
        <taxon>Bacillales</taxon>
        <taxon>Bacillaceae</taxon>
        <taxon>Neobacillus</taxon>
    </lineage>
</organism>
<reference evidence="1" key="1">
    <citation type="submission" date="2022-04" db="EMBL/GenBank/DDBJ databases">
        <authorList>
            <person name="Criscuolo A."/>
        </authorList>
    </citation>
    <scope>NUCLEOTIDE SEQUENCE</scope>
    <source>
        <strain evidence="1">CIP111895</strain>
    </source>
</reference>
<dbReference type="RefSeq" id="WP_264760445.1">
    <property type="nucleotide sequence ID" value="NZ_CALBWS010000007.1"/>
</dbReference>
<accession>A0ABM9EPE6</accession>
<keyword evidence="2" id="KW-1185">Reference proteome</keyword>
<dbReference type="Proteomes" id="UP000838308">
    <property type="component" value="Unassembled WGS sequence"/>
</dbReference>
<name>A0ABM9EPE6_9BACI</name>
<protein>
    <submittedName>
        <fullName evidence="1">Uncharacterized protein</fullName>
    </submittedName>
</protein>